<keyword evidence="8 10" id="KW-0472">Membrane</keyword>
<keyword evidence="5" id="KW-0598">Phosphotransferase system</keyword>
<keyword evidence="7 10" id="KW-1133">Transmembrane helix</keyword>
<dbReference type="PANTHER" id="PTHR32502">
    <property type="entry name" value="N-ACETYLGALACTOSAMINE PERMEASE II COMPONENT-RELATED"/>
    <property type="match status" value="1"/>
</dbReference>
<feature type="compositionally biased region" description="Low complexity" evidence="9">
    <location>
        <begin position="254"/>
        <end position="268"/>
    </location>
</feature>
<gene>
    <name evidence="11" type="ORF">LDX53_00340</name>
</gene>
<dbReference type="GO" id="GO:0005886">
    <property type="term" value="C:plasma membrane"/>
    <property type="evidence" value="ECO:0007669"/>
    <property type="project" value="UniProtKB-SubCell"/>
</dbReference>
<evidence type="ECO:0000256" key="9">
    <source>
        <dbReference type="SAM" id="MobiDB-lite"/>
    </source>
</evidence>
<evidence type="ECO:0000256" key="8">
    <source>
        <dbReference type="ARBA" id="ARBA00023136"/>
    </source>
</evidence>
<keyword evidence="12" id="KW-1185">Reference proteome</keyword>
<feature type="compositionally biased region" description="Acidic residues" evidence="9">
    <location>
        <begin position="271"/>
        <end position="281"/>
    </location>
</feature>
<feature type="region of interest" description="Disordered" evidence="9">
    <location>
        <begin position="254"/>
        <end position="281"/>
    </location>
</feature>
<dbReference type="Pfam" id="PF03609">
    <property type="entry name" value="EII-Sor"/>
    <property type="match status" value="1"/>
</dbReference>
<proteinExistence type="predicted"/>
<accession>A0AA47B415</accession>
<evidence type="ECO:0000256" key="5">
    <source>
        <dbReference type="ARBA" id="ARBA00022683"/>
    </source>
</evidence>
<dbReference type="AlphaFoldDB" id="A0AA47B415"/>
<keyword evidence="3" id="KW-1003">Cell membrane</keyword>
<dbReference type="GO" id="GO:0009401">
    <property type="term" value="P:phosphoenolpyruvate-dependent sugar phosphotransferase system"/>
    <property type="evidence" value="ECO:0007669"/>
    <property type="project" value="UniProtKB-KW"/>
</dbReference>
<evidence type="ECO:0000313" key="11">
    <source>
        <dbReference type="EMBL" id="UZX29729.1"/>
    </source>
</evidence>
<dbReference type="Proteomes" id="UP001164557">
    <property type="component" value="Chromosome"/>
</dbReference>
<dbReference type="EMBL" id="CP084389">
    <property type="protein sequence ID" value="UZX29729.1"/>
    <property type="molecule type" value="Genomic_DNA"/>
</dbReference>
<keyword evidence="4 11" id="KW-0762">Sugar transport</keyword>
<dbReference type="InterPro" id="IPR004700">
    <property type="entry name" value="PTS_IIC_man"/>
</dbReference>
<dbReference type="RefSeq" id="WP_046326520.1">
    <property type="nucleotide sequence ID" value="NZ_CP084389.1"/>
</dbReference>
<evidence type="ECO:0000256" key="1">
    <source>
        <dbReference type="ARBA" id="ARBA00004651"/>
    </source>
</evidence>
<evidence type="ECO:0000313" key="12">
    <source>
        <dbReference type="Proteomes" id="UP001164557"/>
    </source>
</evidence>
<evidence type="ECO:0000256" key="2">
    <source>
        <dbReference type="ARBA" id="ARBA00022448"/>
    </source>
</evidence>
<reference evidence="11" key="1">
    <citation type="submission" date="2021-09" db="EMBL/GenBank/DDBJ databases">
        <title>Lactobacillus species from Apis mellifera, Switzerland.</title>
        <authorList>
            <person name="Pfister J."/>
            <person name="Brown A."/>
            <person name="Neumann P."/>
            <person name="Collaud A."/>
            <person name="Retschnig G."/>
            <person name="Perreten V."/>
        </authorList>
    </citation>
    <scope>NUCLEOTIDE SEQUENCE</scope>
    <source>
        <strain evidence="11">IBH002</strain>
    </source>
</reference>
<comment type="subcellular location">
    <subcellularLocation>
        <location evidence="1">Cell membrane</location>
        <topology evidence="1">Multi-pass membrane protein</topology>
    </subcellularLocation>
</comment>
<feature type="transmembrane region" description="Helical" evidence="10">
    <location>
        <begin position="217"/>
        <end position="248"/>
    </location>
</feature>
<protein>
    <submittedName>
        <fullName evidence="11">PTS sugar transporter subunit IIC</fullName>
    </submittedName>
</protein>
<dbReference type="PANTHER" id="PTHR32502:SF8">
    <property type="entry name" value="N-ACETYLGALACTOSAMINE PERMEASE IIC COMPONENT 1"/>
    <property type="match status" value="1"/>
</dbReference>
<dbReference type="PROSITE" id="PS51106">
    <property type="entry name" value="PTS_EIIC_TYPE_4"/>
    <property type="match status" value="1"/>
</dbReference>
<evidence type="ECO:0000256" key="6">
    <source>
        <dbReference type="ARBA" id="ARBA00022692"/>
    </source>
</evidence>
<sequence length="281" mass="30240">MNMALFWQAALVGIFGYLGAVDSIVMGGVAYGFYILGRPLIAGFICGLIFGDVKAGILCGLAVQAVFIATMHTGGTSSTEITYASYGGIGLAMATTKDPAIAVTLAIFIGQTFGLIFYNLRMAGFSYFNHRADRDIVRFNKHALIMDQVVWPQIITFLVRAVPIWAAIYFGRGAVEALLKVIPTQITSIITVLGGLLPALGIAMLMNMLIKNKLQLIYFLFGFAMIAFAKMSTIGLVFIAVLIAYIVYQISGKTGSNNSSNSSGTAKAIQTEDEYEDADLF</sequence>
<organism evidence="11 12">
    <name type="scientific">Lactobacillus helsingborgensis</name>
    <dbReference type="NCBI Taxonomy" id="1218494"/>
    <lineage>
        <taxon>Bacteria</taxon>
        <taxon>Bacillati</taxon>
        <taxon>Bacillota</taxon>
        <taxon>Bacilli</taxon>
        <taxon>Lactobacillales</taxon>
        <taxon>Lactobacillaceae</taxon>
        <taxon>Lactobacillus</taxon>
    </lineage>
</organism>
<keyword evidence="6 10" id="KW-0812">Transmembrane</keyword>
<evidence type="ECO:0000256" key="7">
    <source>
        <dbReference type="ARBA" id="ARBA00022989"/>
    </source>
</evidence>
<feature type="transmembrane region" description="Helical" evidence="10">
    <location>
        <begin position="100"/>
        <end position="128"/>
    </location>
</feature>
<evidence type="ECO:0000256" key="3">
    <source>
        <dbReference type="ARBA" id="ARBA00022475"/>
    </source>
</evidence>
<evidence type="ECO:0000256" key="10">
    <source>
        <dbReference type="SAM" id="Phobius"/>
    </source>
</evidence>
<dbReference type="InterPro" id="IPR050303">
    <property type="entry name" value="GatZ_KbaZ_carbometab"/>
</dbReference>
<feature type="transmembrane region" description="Helical" evidence="10">
    <location>
        <begin position="149"/>
        <end position="170"/>
    </location>
</feature>
<evidence type="ECO:0000256" key="4">
    <source>
        <dbReference type="ARBA" id="ARBA00022597"/>
    </source>
</evidence>
<name>A0AA47B415_9LACO</name>
<feature type="transmembrane region" description="Helical" evidence="10">
    <location>
        <begin position="182"/>
        <end position="205"/>
    </location>
</feature>
<keyword evidence="2" id="KW-0813">Transport</keyword>